<feature type="chain" id="PRO_5011621184" description="N-acetylmuramoyl-L-alanine amidase" evidence="5">
    <location>
        <begin position="23"/>
        <end position="222"/>
    </location>
</feature>
<dbReference type="EC" id="3.5.1.28" evidence="2"/>
<dbReference type="GO" id="GO:0009254">
    <property type="term" value="P:peptidoglycan turnover"/>
    <property type="evidence" value="ECO:0007669"/>
    <property type="project" value="TreeGrafter"/>
</dbReference>
<evidence type="ECO:0000256" key="4">
    <source>
        <dbReference type="ARBA" id="ARBA00023316"/>
    </source>
</evidence>
<dbReference type="Gene3D" id="3.40.80.10">
    <property type="entry name" value="Peptidoglycan recognition protein-like"/>
    <property type="match status" value="1"/>
</dbReference>
<protein>
    <recommendedName>
        <fullName evidence="2">N-acetylmuramoyl-L-alanine amidase</fullName>
        <ecNumber evidence="2">3.5.1.28</ecNumber>
    </recommendedName>
</protein>
<evidence type="ECO:0000256" key="3">
    <source>
        <dbReference type="ARBA" id="ARBA00022801"/>
    </source>
</evidence>
<feature type="domain" description="N-acetylmuramoyl-L-alanine amidase" evidence="6">
    <location>
        <begin position="50"/>
        <end position="184"/>
    </location>
</feature>
<evidence type="ECO:0000256" key="2">
    <source>
        <dbReference type="ARBA" id="ARBA00011901"/>
    </source>
</evidence>
<dbReference type="EMBL" id="FNHH01000010">
    <property type="protein sequence ID" value="SDM35175.1"/>
    <property type="molecule type" value="Genomic_DNA"/>
</dbReference>
<dbReference type="InterPro" id="IPR002502">
    <property type="entry name" value="Amidase_domain"/>
</dbReference>
<keyword evidence="3" id="KW-0378">Hydrolase</keyword>
<accession>A0A1G9SK47</accession>
<keyword evidence="5" id="KW-0732">Signal</keyword>
<dbReference type="GO" id="GO:0071555">
    <property type="term" value="P:cell wall organization"/>
    <property type="evidence" value="ECO:0007669"/>
    <property type="project" value="UniProtKB-KW"/>
</dbReference>
<dbReference type="SMART" id="SM00644">
    <property type="entry name" value="Ami_2"/>
    <property type="match status" value="1"/>
</dbReference>
<evidence type="ECO:0000313" key="7">
    <source>
        <dbReference type="EMBL" id="SDM35175.1"/>
    </source>
</evidence>
<reference evidence="8" key="1">
    <citation type="submission" date="2016-10" db="EMBL/GenBank/DDBJ databases">
        <authorList>
            <person name="Varghese N."/>
            <person name="Submissions S."/>
        </authorList>
    </citation>
    <scope>NUCLEOTIDE SEQUENCE [LARGE SCALE GENOMIC DNA]</scope>
    <source>
        <strain evidence="8">DSM 24536</strain>
    </source>
</reference>
<evidence type="ECO:0000313" key="8">
    <source>
        <dbReference type="Proteomes" id="UP000199226"/>
    </source>
</evidence>
<dbReference type="GO" id="GO:0009253">
    <property type="term" value="P:peptidoglycan catabolic process"/>
    <property type="evidence" value="ECO:0007669"/>
    <property type="project" value="InterPro"/>
</dbReference>
<dbReference type="InterPro" id="IPR036505">
    <property type="entry name" value="Amidase/PGRP_sf"/>
</dbReference>
<gene>
    <name evidence="7" type="ORF">SAMN05421813_11072</name>
</gene>
<sequence length="222" mass="24975">MNFNLKLLCLCGILLFSNAAFTQTFRTFNKPVVFDEERKQLSIEYLKVRHGIVQDSATIVPKMIVLHWTAIPTLEQSFDAMNPSVLPGARKGIAGASSLNVAAQFLVDRDGMIFRQLPETAFARHVIGLNYCAIGVENVGGSNALLTDAQLDANEALIRYLKKKYKIEYVIGHHEYQSFIGHPLFKETDPNYLTVKSDPGDEFMNKIRERIKDLDIKGAIKK</sequence>
<dbReference type="InterPro" id="IPR051206">
    <property type="entry name" value="NAMLAA_amidase_2"/>
</dbReference>
<dbReference type="OrthoDB" id="9794842at2"/>
<dbReference type="GO" id="GO:0008745">
    <property type="term" value="F:N-acetylmuramoyl-L-alanine amidase activity"/>
    <property type="evidence" value="ECO:0007669"/>
    <property type="project" value="UniProtKB-EC"/>
</dbReference>
<keyword evidence="8" id="KW-1185">Reference proteome</keyword>
<evidence type="ECO:0000256" key="1">
    <source>
        <dbReference type="ARBA" id="ARBA00001561"/>
    </source>
</evidence>
<name>A0A1G9SK47_9SPHI</name>
<evidence type="ECO:0000256" key="5">
    <source>
        <dbReference type="SAM" id="SignalP"/>
    </source>
</evidence>
<dbReference type="RefSeq" id="WP_090704086.1">
    <property type="nucleotide sequence ID" value="NZ_FNHH01000010.1"/>
</dbReference>
<dbReference type="SUPFAM" id="SSF55846">
    <property type="entry name" value="N-acetylmuramoyl-L-alanine amidase-like"/>
    <property type="match status" value="1"/>
</dbReference>
<dbReference type="PANTHER" id="PTHR30417:SF1">
    <property type="entry name" value="N-ACETYLMURAMOYL-L-ALANINE AMIDASE AMID"/>
    <property type="match status" value="1"/>
</dbReference>
<dbReference type="CDD" id="cd06583">
    <property type="entry name" value="PGRP"/>
    <property type="match status" value="1"/>
</dbReference>
<comment type="catalytic activity">
    <reaction evidence="1">
        <text>Hydrolyzes the link between N-acetylmuramoyl residues and L-amino acid residues in certain cell-wall glycopeptides.</text>
        <dbReference type="EC" id="3.5.1.28"/>
    </reaction>
</comment>
<dbReference type="PANTHER" id="PTHR30417">
    <property type="entry name" value="N-ACETYLMURAMOYL-L-ALANINE AMIDASE AMID"/>
    <property type="match status" value="1"/>
</dbReference>
<feature type="signal peptide" evidence="5">
    <location>
        <begin position="1"/>
        <end position="22"/>
    </location>
</feature>
<organism evidence="7 8">
    <name type="scientific">Daejeonella rubra</name>
    <dbReference type="NCBI Taxonomy" id="990371"/>
    <lineage>
        <taxon>Bacteria</taxon>
        <taxon>Pseudomonadati</taxon>
        <taxon>Bacteroidota</taxon>
        <taxon>Sphingobacteriia</taxon>
        <taxon>Sphingobacteriales</taxon>
        <taxon>Sphingobacteriaceae</taxon>
        <taxon>Daejeonella</taxon>
    </lineage>
</organism>
<proteinExistence type="predicted"/>
<dbReference type="STRING" id="990371.SAMN05421813_11072"/>
<dbReference type="AlphaFoldDB" id="A0A1G9SK47"/>
<dbReference type="Proteomes" id="UP000199226">
    <property type="component" value="Unassembled WGS sequence"/>
</dbReference>
<evidence type="ECO:0000259" key="6">
    <source>
        <dbReference type="SMART" id="SM00644"/>
    </source>
</evidence>
<dbReference type="Pfam" id="PF01510">
    <property type="entry name" value="Amidase_2"/>
    <property type="match status" value="1"/>
</dbReference>
<keyword evidence="4" id="KW-0961">Cell wall biogenesis/degradation</keyword>